<reference evidence="1 2" key="1">
    <citation type="submission" date="2016-12" db="EMBL/GenBank/DDBJ databases">
        <title>Genome Mining:The Detection of Biosynthetic Gene Clusters to Aid in the Expression of Curamycin A produced by Streptomyces sp. strain CZA14.</title>
        <authorList>
            <person name="Durrell K.A."/>
            <person name="Kirby B.M."/>
            <person name="Khan W."/>
            <person name="Mthethwa T."/>
            <person name="Le Roes-Hill M."/>
        </authorList>
    </citation>
    <scope>NUCLEOTIDE SEQUENCE [LARGE SCALE GENOMIC DNA]</scope>
    <source>
        <strain evidence="1 2">CZA14</strain>
    </source>
</reference>
<proteinExistence type="predicted"/>
<name>A0ABX3YA01_9ACTN</name>
<sequence length="204" mass="22096">MRPTVRRVDPRLQAITETLQKLIPGAAPAFLSVDVVEALPGPGEPCNKWTGTPAGLAERIYTALYGHPRTGEQLSPLAQAEDAKRARDIYAEIDALQQGHTDLTSAPWYPARPGDLVHVHYEQAGDFPAFGETYLVGDAGDGLMSLRLLTHTSPLMADELDGSAGCFKAEACDCPLYELWFEAGPHRLTIVRDGQPVHIGGTPR</sequence>
<evidence type="ECO:0000313" key="1">
    <source>
        <dbReference type="EMBL" id="OSZ56277.1"/>
    </source>
</evidence>
<gene>
    <name evidence="1" type="ORF">OQI_33825</name>
</gene>
<accession>A0ABX3YA01</accession>
<keyword evidence="2" id="KW-1185">Reference proteome</keyword>
<evidence type="ECO:0000313" key="2">
    <source>
        <dbReference type="Proteomes" id="UP000194266"/>
    </source>
</evidence>
<dbReference type="Proteomes" id="UP000194266">
    <property type="component" value="Unassembled WGS sequence"/>
</dbReference>
<protein>
    <submittedName>
        <fullName evidence="1">Uncharacterized protein</fullName>
    </submittedName>
</protein>
<dbReference type="RefSeq" id="WP_107428202.1">
    <property type="nucleotide sequence ID" value="NZ_MRYD01000317.1"/>
</dbReference>
<organism evidence="1 2">
    <name type="scientific">Streptomyces pharetrae CZA14</name>
    <dbReference type="NCBI Taxonomy" id="1144883"/>
    <lineage>
        <taxon>Bacteria</taxon>
        <taxon>Bacillati</taxon>
        <taxon>Actinomycetota</taxon>
        <taxon>Actinomycetes</taxon>
        <taxon>Kitasatosporales</taxon>
        <taxon>Streptomycetaceae</taxon>
        <taxon>Streptomyces</taxon>
    </lineage>
</organism>
<dbReference type="EMBL" id="MRYD01000317">
    <property type="protein sequence ID" value="OSZ56277.1"/>
    <property type="molecule type" value="Genomic_DNA"/>
</dbReference>
<comment type="caution">
    <text evidence="1">The sequence shown here is derived from an EMBL/GenBank/DDBJ whole genome shotgun (WGS) entry which is preliminary data.</text>
</comment>